<evidence type="ECO:0000313" key="3">
    <source>
        <dbReference type="EMBL" id="TDT81992.1"/>
    </source>
</evidence>
<feature type="region of interest" description="Disordered" evidence="1">
    <location>
        <begin position="411"/>
        <end position="430"/>
    </location>
</feature>
<dbReference type="Proteomes" id="UP000295506">
    <property type="component" value="Unassembled WGS sequence"/>
</dbReference>
<dbReference type="EMBL" id="SOBK01000018">
    <property type="protein sequence ID" value="TDT81992.1"/>
    <property type="molecule type" value="Genomic_DNA"/>
</dbReference>
<dbReference type="Gene3D" id="3.30.420.280">
    <property type="match status" value="1"/>
</dbReference>
<reference evidence="2 4" key="1">
    <citation type="journal article" date="2016" name="Front. Microbiol.">
        <title>Genome Sequence of the Piezophilic, Mesophilic Sulfate-Reducing Bacterium Desulfovibrio indicus J2T.</title>
        <authorList>
            <person name="Cao J."/>
            <person name="Maignien L."/>
            <person name="Shao Z."/>
            <person name="Alain K."/>
            <person name="Jebbar M."/>
        </authorList>
    </citation>
    <scope>NUCLEOTIDE SEQUENCE [LARGE SCALE GENOMIC DNA]</scope>
    <source>
        <strain evidence="2 4">J2</strain>
    </source>
</reference>
<dbReference type="InterPro" id="IPR027417">
    <property type="entry name" value="P-loop_NTPase"/>
</dbReference>
<sequence>MSSDLYVPRDHQARIEAGLARFSVLVCHRRFGKTVLSVNRLISRARRTRRSDWRGAYIAPLYRQAKTVVWDELKRYCGLGRDDCTVKFNETELRADFENGARIRLFGANNPDSLRGMYLDGVVFDEVAQMPLRVWTEVIRPALSDRRGWALFIGTPRGKNALWEIWEKAQADPDWFAAMYRASETGIIPQEELAASGREMSPEEYEQEFECSFTAAIRGAYFGQLLADADREGRITGVPHDPSMPVHTARDLGMSDSTAIWFVQARPGGTFAVIDYYEASGEGLDHYAKVLDRKGYKYGTHVAPHDIRVRELGTGKSRMEVARSLGIRFDIAANIPIQDGINAVRTILPRCWFDRERCAPGIEALRHYRRSFNDRTANFSTRPVHDWTSHAADGFRYFAVGFRPPAPGARAARTANDFDPFGRDHGRQRA</sequence>
<name>A0A126QJV1_9BACT</name>
<dbReference type="Pfam" id="PF03237">
    <property type="entry name" value="Terminase_6N"/>
    <property type="match status" value="1"/>
</dbReference>
<dbReference type="RefSeq" id="WP_066800507.1">
    <property type="nucleotide sequence ID" value="NZ_CP014206.1"/>
</dbReference>
<dbReference type="Proteomes" id="UP000055611">
    <property type="component" value="Chromosome"/>
</dbReference>
<evidence type="ECO:0000313" key="4">
    <source>
        <dbReference type="Proteomes" id="UP000055611"/>
    </source>
</evidence>
<evidence type="ECO:0000313" key="5">
    <source>
        <dbReference type="Proteomes" id="UP000295506"/>
    </source>
</evidence>
<feature type="compositionally biased region" description="Basic and acidic residues" evidence="1">
    <location>
        <begin position="420"/>
        <end position="430"/>
    </location>
</feature>
<dbReference type="AlphaFoldDB" id="A0A126QJV1"/>
<gene>
    <name evidence="2" type="ORF">AWY79_03800</name>
    <name evidence="3" type="ORF">EDC59_11811</name>
</gene>
<keyword evidence="4" id="KW-1185">Reference proteome</keyword>
<dbReference type="OrthoDB" id="479677at2"/>
<dbReference type="KEGG" id="dej:AWY79_03800"/>
<accession>A0A126QJV1</accession>
<organism evidence="3 5">
    <name type="scientific">Pseudodesulfovibrio indicus</name>
    <dbReference type="NCBI Taxonomy" id="1716143"/>
    <lineage>
        <taxon>Bacteria</taxon>
        <taxon>Pseudomonadati</taxon>
        <taxon>Thermodesulfobacteriota</taxon>
        <taxon>Desulfovibrionia</taxon>
        <taxon>Desulfovibrionales</taxon>
        <taxon>Desulfovibrionaceae</taxon>
    </lineage>
</organism>
<evidence type="ECO:0000313" key="2">
    <source>
        <dbReference type="EMBL" id="AMK10302.1"/>
    </source>
</evidence>
<dbReference type="Gene3D" id="3.40.50.300">
    <property type="entry name" value="P-loop containing nucleotide triphosphate hydrolases"/>
    <property type="match status" value="1"/>
</dbReference>
<evidence type="ECO:0000256" key="1">
    <source>
        <dbReference type="SAM" id="MobiDB-lite"/>
    </source>
</evidence>
<protein>
    <submittedName>
        <fullName evidence="3">Terminase family protein</fullName>
    </submittedName>
</protein>
<proteinExistence type="predicted"/>
<dbReference type="EMBL" id="CP014206">
    <property type="protein sequence ID" value="AMK10302.1"/>
    <property type="molecule type" value="Genomic_DNA"/>
</dbReference>
<reference evidence="3 5" key="2">
    <citation type="submission" date="2019-03" db="EMBL/GenBank/DDBJ databases">
        <title>Genomic Encyclopedia of Type Strains, Phase IV (KMG-IV): sequencing the most valuable type-strain genomes for metagenomic binning, comparative biology and taxonomic classification.</title>
        <authorList>
            <person name="Goeker M."/>
        </authorList>
    </citation>
    <scope>NUCLEOTIDE SEQUENCE [LARGE SCALE GENOMIC DNA]</scope>
    <source>
        <strain evidence="3 5">DSM 101483</strain>
    </source>
</reference>